<sequence length="459" mass="53318">MTFIQFSILLVSLVISIIFYFKHAYSYWKKKRIPYLEPSFPHGNLDCLLPRGVSIGMQSKKFYDELKKRNLKYGGVYAIAQPMLVVNDIDIIKDMFIKDFNHFMDRGLYHNESADTLSSNLFTQDGQKWKTLRTKFTPAFTSGKIKSMFDGVSLCAKNMLDFLKNHEDKNEVNIKHLSQGFTIDVIGNTVFGITCNCFQSPDTMFRKMAKRVFEVDFLLAINMCLAIYYPGLAKKLGVRMSNKDVSDFFHKIVKDNMSYRESNSITRPDFFQSLIDLKNLDNKDDGISIEEVVSQSFMFFVAGFETSSTTIMFCLYELAKNQEIQERVRKEIKKVMKQNNEEITSDGIKDMKYLEQVLDETLRMYPPNVTLTRKCTKNYKIKNTEDITEEGTIVLVPVFGIHRDSDIWDNPEEFNPERFNENNKKHIHPFAHLPFGGGPRNCIGMYFIIWVILQKLGNF</sequence>
<comment type="similarity">
    <text evidence="4 14">Belongs to the cytochrome P450 family.</text>
</comment>
<dbReference type="InterPro" id="IPR017972">
    <property type="entry name" value="Cyt_P450_CS"/>
</dbReference>
<dbReference type="PANTHER" id="PTHR24292">
    <property type="entry name" value="CYTOCHROME P450"/>
    <property type="match status" value="1"/>
</dbReference>
<keyword evidence="5 13" id="KW-0349">Heme</keyword>
<keyword evidence="6 13" id="KW-0479">Metal-binding</keyword>
<dbReference type="PRINTS" id="PR00385">
    <property type="entry name" value="P450"/>
</dbReference>
<protein>
    <recommendedName>
        <fullName evidence="18">Cytochrome P450</fullName>
    </recommendedName>
</protein>
<keyword evidence="15" id="KW-1133">Transmembrane helix</keyword>
<dbReference type="GO" id="GO:0005789">
    <property type="term" value="C:endoplasmic reticulum membrane"/>
    <property type="evidence" value="ECO:0007669"/>
    <property type="project" value="UniProtKB-SubCell"/>
</dbReference>
<organism evidence="16 17">
    <name type="scientific">Brassicogethes aeneus</name>
    <name type="common">Rape pollen beetle</name>
    <name type="synonym">Meligethes aeneus</name>
    <dbReference type="NCBI Taxonomy" id="1431903"/>
    <lineage>
        <taxon>Eukaryota</taxon>
        <taxon>Metazoa</taxon>
        <taxon>Ecdysozoa</taxon>
        <taxon>Arthropoda</taxon>
        <taxon>Hexapoda</taxon>
        <taxon>Insecta</taxon>
        <taxon>Pterygota</taxon>
        <taxon>Neoptera</taxon>
        <taxon>Endopterygota</taxon>
        <taxon>Coleoptera</taxon>
        <taxon>Polyphaga</taxon>
        <taxon>Cucujiformia</taxon>
        <taxon>Nitidulidae</taxon>
        <taxon>Meligethinae</taxon>
        <taxon>Brassicogethes</taxon>
    </lineage>
</organism>
<evidence type="ECO:0000256" key="5">
    <source>
        <dbReference type="ARBA" id="ARBA00022617"/>
    </source>
</evidence>
<evidence type="ECO:0000256" key="8">
    <source>
        <dbReference type="ARBA" id="ARBA00022848"/>
    </source>
</evidence>
<dbReference type="OrthoDB" id="6717142at2759"/>
<dbReference type="PRINTS" id="PR00463">
    <property type="entry name" value="EP450I"/>
</dbReference>
<gene>
    <name evidence="16" type="ORF">MELIAE_LOCUS1532</name>
</gene>
<keyword evidence="9 14" id="KW-0560">Oxidoreductase</keyword>
<evidence type="ECO:0000256" key="10">
    <source>
        <dbReference type="ARBA" id="ARBA00023004"/>
    </source>
</evidence>
<feature type="transmembrane region" description="Helical" evidence="15">
    <location>
        <begin position="6"/>
        <end position="25"/>
    </location>
</feature>
<keyword evidence="7" id="KW-0256">Endoplasmic reticulum</keyword>
<dbReference type="GO" id="GO:0020037">
    <property type="term" value="F:heme binding"/>
    <property type="evidence" value="ECO:0007669"/>
    <property type="project" value="InterPro"/>
</dbReference>
<dbReference type="Gene3D" id="1.10.630.10">
    <property type="entry name" value="Cytochrome P450"/>
    <property type="match status" value="1"/>
</dbReference>
<keyword evidence="12 15" id="KW-0472">Membrane</keyword>
<evidence type="ECO:0000256" key="1">
    <source>
        <dbReference type="ARBA" id="ARBA00001971"/>
    </source>
</evidence>
<keyword evidence="10 13" id="KW-0408">Iron</keyword>
<proteinExistence type="inferred from homology"/>
<dbReference type="InterPro" id="IPR001128">
    <property type="entry name" value="Cyt_P450"/>
</dbReference>
<dbReference type="SUPFAM" id="SSF48264">
    <property type="entry name" value="Cytochrome P450"/>
    <property type="match status" value="1"/>
</dbReference>
<evidence type="ECO:0000256" key="11">
    <source>
        <dbReference type="ARBA" id="ARBA00023033"/>
    </source>
</evidence>
<evidence type="ECO:0000256" key="15">
    <source>
        <dbReference type="SAM" id="Phobius"/>
    </source>
</evidence>
<evidence type="ECO:0000256" key="2">
    <source>
        <dbReference type="ARBA" id="ARBA00004174"/>
    </source>
</evidence>
<evidence type="ECO:0000256" key="13">
    <source>
        <dbReference type="PIRSR" id="PIRSR602401-1"/>
    </source>
</evidence>
<dbReference type="PROSITE" id="PS00086">
    <property type="entry name" value="CYTOCHROME_P450"/>
    <property type="match status" value="1"/>
</dbReference>
<evidence type="ECO:0000256" key="7">
    <source>
        <dbReference type="ARBA" id="ARBA00022824"/>
    </source>
</evidence>
<feature type="binding site" description="axial binding residue" evidence="13">
    <location>
        <position position="442"/>
    </location>
    <ligand>
        <name>heme</name>
        <dbReference type="ChEBI" id="CHEBI:30413"/>
    </ligand>
    <ligandPart>
        <name>Fe</name>
        <dbReference type="ChEBI" id="CHEBI:18248"/>
    </ligandPart>
</feature>
<dbReference type="FunFam" id="1.10.630.10:FF:000042">
    <property type="entry name" value="Cytochrome P450"/>
    <property type="match status" value="1"/>
</dbReference>
<comment type="subcellular location">
    <subcellularLocation>
        <location evidence="3">Endoplasmic reticulum membrane</location>
        <topology evidence="3">Peripheral membrane protein</topology>
    </subcellularLocation>
    <subcellularLocation>
        <location evidence="2">Microsome membrane</location>
        <topology evidence="2">Peripheral membrane protein</topology>
    </subcellularLocation>
</comment>
<evidence type="ECO:0000256" key="14">
    <source>
        <dbReference type="RuleBase" id="RU000461"/>
    </source>
</evidence>
<dbReference type="GO" id="GO:0016705">
    <property type="term" value="F:oxidoreductase activity, acting on paired donors, with incorporation or reduction of molecular oxygen"/>
    <property type="evidence" value="ECO:0007669"/>
    <property type="project" value="InterPro"/>
</dbReference>
<evidence type="ECO:0000256" key="4">
    <source>
        <dbReference type="ARBA" id="ARBA00010617"/>
    </source>
</evidence>
<keyword evidence="17" id="KW-1185">Reference proteome</keyword>
<evidence type="ECO:0000313" key="16">
    <source>
        <dbReference type="EMBL" id="CAH0547562.1"/>
    </source>
</evidence>
<keyword evidence="8" id="KW-0492">Microsome</keyword>
<dbReference type="Pfam" id="PF00067">
    <property type="entry name" value="p450"/>
    <property type="match status" value="1"/>
</dbReference>
<accession>A0A9P0AUP0</accession>
<evidence type="ECO:0000256" key="9">
    <source>
        <dbReference type="ARBA" id="ARBA00023002"/>
    </source>
</evidence>
<dbReference type="EMBL" id="OV121132">
    <property type="protein sequence ID" value="CAH0547562.1"/>
    <property type="molecule type" value="Genomic_DNA"/>
</dbReference>
<dbReference type="CDD" id="cd11056">
    <property type="entry name" value="CYP6-like"/>
    <property type="match status" value="1"/>
</dbReference>
<dbReference type="InterPro" id="IPR050476">
    <property type="entry name" value="Insect_CytP450_Detox"/>
</dbReference>
<dbReference type="GO" id="GO:0004497">
    <property type="term" value="F:monooxygenase activity"/>
    <property type="evidence" value="ECO:0007669"/>
    <property type="project" value="UniProtKB-KW"/>
</dbReference>
<reference evidence="16" key="1">
    <citation type="submission" date="2021-12" db="EMBL/GenBank/DDBJ databases">
        <authorList>
            <person name="King R."/>
        </authorList>
    </citation>
    <scope>NUCLEOTIDE SEQUENCE</scope>
</reference>
<evidence type="ECO:0000256" key="3">
    <source>
        <dbReference type="ARBA" id="ARBA00004406"/>
    </source>
</evidence>
<feature type="transmembrane region" description="Helical" evidence="15">
    <location>
        <begin position="212"/>
        <end position="231"/>
    </location>
</feature>
<dbReference type="AlphaFoldDB" id="A0A9P0AUP0"/>
<evidence type="ECO:0000313" key="17">
    <source>
        <dbReference type="Proteomes" id="UP001154078"/>
    </source>
</evidence>
<dbReference type="GO" id="GO:0005506">
    <property type="term" value="F:iron ion binding"/>
    <property type="evidence" value="ECO:0007669"/>
    <property type="project" value="InterPro"/>
</dbReference>
<keyword evidence="11 14" id="KW-0503">Monooxygenase</keyword>
<comment type="cofactor">
    <cofactor evidence="1 13">
        <name>heme</name>
        <dbReference type="ChEBI" id="CHEBI:30413"/>
    </cofactor>
</comment>
<evidence type="ECO:0000256" key="6">
    <source>
        <dbReference type="ARBA" id="ARBA00022723"/>
    </source>
</evidence>
<evidence type="ECO:0000256" key="12">
    <source>
        <dbReference type="ARBA" id="ARBA00023136"/>
    </source>
</evidence>
<dbReference type="InterPro" id="IPR002401">
    <property type="entry name" value="Cyt_P450_E_grp-I"/>
</dbReference>
<name>A0A9P0AUP0_BRAAE</name>
<keyword evidence="15" id="KW-0812">Transmembrane</keyword>
<dbReference type="InterPro" id="IPR036396">
    <property type="entry name" value="Cyt_P450_sf"/>
</dbReference>
<evidence type="ECO:0008006" key="18">
    <source>
        <dbReference type="Google" id="ProtNLM"/>
    </source>
</evidence>
<dbReference type="PANTHER" id="PTHR24292:SF100">
    <property type="entry name" value="CYTOCHROME P450 6A16, ISOFORM B-RELATED"/>
    <property type="match status" value="1"/>
</dbReference>
<dbReference type="Proteomes" id="UP001154078">
    <property type="component" value="Chromosome 1"/>
</dbReference>